<name>A0A2P1CAF7_9CAUD</name>
<proteinExistence type="predicted"/>
<dbReference type="KEGG" id="vg:77948335"/>
<accession>A0A2P1CAF7</accession>
<sequence>MSLLIAYREYTTDGRFVSAAEYETHSSVLADDLVCLFESNDKPTRLAVGEIYKHQKLMSKKEELKELFRTNVSVRDTKTGRFVKWGNLI</sequence>
<evidence type="ECO:0000313" key="1">
    <source>
        <dbReference type="EMBL" id="AVJ48216.1"/>
    </source>
</evidence>
<dbReference type="EMBL" id="MG873442">
    <property type="protein sequence ID" value="AVJ48216.1"/>
    <property type="molecule type" value="Genomic_DNA"/>
</dbReference>
<dbReference type="GeneID" id="77948335"/>
<evidence type="ECO:0000313" key="2">
    <source>
        <dbReference type="Proteomes" id="UP000240649"/>
    </source>
</evidence>
<protein>
    <submittedName>
        <fullName evidence="1">Uncharacterized protein</fullName>
    </submittedName>
</protein>
<reference evidence="1 2" key="1">
    <citation type="submission" date="2018-01" db="EMBL/GenBank/DDBJ databases">
        <title>Draft Genome Sequence of Salmonella Enteritidis Phage SE131.</title>
        <authorList>
            <person name="Kim Y."/>
            <person name="Han B.K."/>
            <person name="Kim H."/>
            <person name="Kim D."/>
        </authorList>
    </citation>
    <scope>NUCLEOTIDE SEQUENCE [LARGE SCALE GENOMIC DNA]</scope>
</reference>
<keyword evidence="2" id="KW-1185">Reference proteome</keyword>
<dbReference type="RefSeq" id="YP_010672065.1">
    <property type="nucleotide sequence ID" value="NC_070974.1"/>
</dbReference>
<organism evidence="1 2">
    <name type="scientific">Salmonella phage SE131</name>
    <dbReference type="NCBI Taxonomy" id="2081631"/>
    <lineage>
        <taxon>Viruses</taxon>
        <taxon>Duplodnaviria</taxon>
        <taxon>Heunggongvirae</taxon>
        <taxon>Uroviricota</taxon>
        <taxon>Caudoviricetes</taxon>
        <taxon>Grimontviridae</taxon>
        <taxon>Moazamivirus</taxon>
        <taxon>Moazamivirus SE131</taxon>
    </lineage>
</organism>
<dbReference type="Proteomes" id="UP000240649">
    <property type="component" value="Segment"/>
</dbReference>